<comment type="caution">
    <text evidence="3">The sequence shown here is derived from an EMBL/GenBank/DDBJ whole genome shotgun (WGS) entry which is preliminary data.</text>
</comment>
<proteinExistence type="predicted"/>
<gene>
    <name evidence="3" type="ORF">MG3_06196</name>
</gene>
<feature type="signal peptide" evidence="2">
    <location>
        <begin position="1"/>
        <end position="18"/>
    </location>
</feature>
<sequence>MVLCGFFFLFSMEPSSDFQQNSEPTRVTLVRAFFFLLPSVRESQTLYVCSVNPPPPSSSHSFRYKTTSSPPFPKSSSLFHFSFFLFFFNFNSLLITIIHY</sequence>
<organism evidence="3 4">
    <name type="scientific">Candida albicans P78048</name>
    <dbReference type="NCBI Taxonomy" id="1094989"/>
    <lineage>
        <taxon>Eukaryota</taxon>
        <taxon>Fungi</taxon>
        <taxon>Dikarya</taxon>
        <taxon>Ascomycota</taxon>
        <taxon>Saccharomycotina</taxon>
        <taxon>Pichiomycetes</taxon>
        <taxon>Debaryomycetaceae</taxon>
        <taxon>Candida/Lodderomyces clade</taxon>
        <taxon>Candida</taxon>
    </lineage>
</organism>
<keyword evidence="2" id="KW-0732">Signal</keyword>
<feature type="transmembrane region" description="Helical" evidence="1">
    <location>
        <begin position="78"/>
        <end position="98"/>
    </location>
</feature>
<evidence type="ECO:0000313" key="4">
    <source>
        <dbReference type="Proteomes" id="UP000030161"/>
    </source>
</evidence>
<accession>A0AB34PIW9</accession>
<dbReference type="EMBL" id="AJIX01000056">
    <property type="protein sequence ID" value="KGR01194.1"/>
    <property type="molecule type" value="Genomic_DNA"/>
</dbReference>
<keyword evidence="1" id="KW-1133">Transmembrane helix</keyword>
<evidence type="ECO:0000256" key="2">
    <source>
        <dbReference type="SAM" id="SignalP"/>
    </source>
</evidence>
<feature type="chain" id="PRO_5044240712" description="Secreted protein" evidence="2">
    <location>
        <begin position="19"/>
        <end position="100"/>
    </location>
</feature>
<dbReference type="Proteomes" id="UP000030161">
    <property type="component" value="Unassembled WGS sequence"/>
</dbReference>
<name>A0AB34PIW9_CANAX</name>
<keyword evidence="1" id="KW-0812">Transmembrane</keyword>
<keyword evidence="1" id="KW-0472">Membrane</keyword>
<evidence type="ECO:0000256" key="1">
    <source>
        <dbReference type="SAM" id="Phobius"/>
    </source>
</evidence>
<reference evidence="3 4" key="1">
    <citation type="submission" date="2013-12" db="EMBL/GenBank/DDBJ databases">
        <title>The Genome Sequence of Candida albicans P78048.</title>
        <authorList>
            <consortium name="The Broad Institute Genome Sequencing Platform"/>
            <consortium name="The Broad Institute Genome Sequencing Center for Infectious Disease"/>
            <person name="Cuomo C."/>
            <person name="Bennett R."/>
            <person name="Hirakawa M."/>
            <person name="Noverr M."/>
            <person name="Mitchell A."/>
            <person name="Young S.K."/>
            <person name="Zeng Q."/>
            <person name="Gargeya S."/>
            <person name="Fitzgerald M."/>
            <person name="Abouelleil A."/>
            <person name="Alvarado L."/>
            <person name="Berlin A.M."/>
            <person name="Chapman S.B."/>
            <person name="Dewar J."/>
            <person name="Goldberg J."/>
            <person name="Griggs A."/>
            <person name="Gujja S."/>
            <person name="Hansen M."/>
            <person name="Howarth C."/>
            <person name="Imamovic A."/>
            <person name="Larimer J."/>
            <person name="McCowan C."/>
            <person name="Murphy C."/>
            <person name="Pearson M."/>
            <person name="Priest M."/>
            <person name="Roberts A."/>
            <person name="Saif S."/>
            <person name="Shea T."/>
            <person name="Sykes S."/>
            <person name="Wortman J."/>
            <person name="Nusbaum C."/>
            <person name="Birren B."/>
        </authorList>
    </citation>
    <scope>NUCLEOTIDE SEQUENCE [LARGE SCALE GENOMIC DNA]</scope>
    <source>
        <strain evidence="3 4">P78048</strain>
    </source>
</reference>
<evidence type="ECO:0008006" key="5">
    <source>
        <dbReference type="Google" id="ProtNLM"/>
    </source>
</evidence>
<protein>
    <recommendedName>
        <fullName evidence="5">Secreted protein</fullName>
    </recommendedName>
</protein>
<dbReference type="AlphaFoldDB" id="A0AB34PIW9"/>
<evidence type="ECO:0000313" key="3">
    <source>
        <dbReference type="EMBL" id="KGR01194.1"/>
    </source>
</evidence>